<dbReference type="RefSeq" id="WP_020002845.1">
    <property type="nucleotide sequence ID" value="NZ_CP034544.1"/>
</dbReference>
<sequence length="95" mass="10873">MNAEFLKRMRKIQAEYEVKQKEIEKKEFVVEKQGITLVMLGTFKLKSLKIDEALIDPEDKELLEDLISLTLNEAIDLVNEEIDKLSPQLPGGLSV</sequence>
<reference evidence="3" key="4">
    <citation type="submission" date="2022-11" db="EMBL/GenBank/DDBJ databases">
        <title>complete genomes of mycoplasma synoviae ZX313 strain and SD2 strain.</title>
        <authorList>
            <person name="Zhong Q."/>
        </authorList>
    </citation>
    <scope>NUCLEOTIDE SEQUENCE</scope>
    <source>
        <strain evidence="3">SD2</strain>
    </source>
</reference>
<dbReference type="EMBL" id="LS991953">
    <property type="protein sequence ID" value="SYV92382.1"/>
    <property type="molecule type" value="Genomic_DNA"/>
</dbReference>
<dbReference type="PIRSF" id="PIRSF004555">
    <property type="entry name" value="UCP004555"/>
    <property type="match status" value="1"/>
</dbReference>
<comment type="subunit">
    <text evidence="1">Homodimer.</text>
</comment>
<dbReference type="InterPro" id="IPR004401">
    <property type="entry name" value="YbaB/EbfC"/>
</dbReference>
<reference evidence="3" key="3">
    <citation type="submission" date="2022-10" db="EMBL/GenBank/DDBJ databases">
        <authorList>
            <person name="Wei X."/>
        </authorList>
    </citation>
    <scope>NUCLEOTIDE SEQUENCE</scope>
    <source>
        <strain evidence="3">SD2</strain>
    </source>
</reference>
<dbReference type="GO" id="GO:0043590">
    <property type="term" value="C:bacterial nucleoid"/>
    <property type="evidence" value="ECO:0007669"/>
    <property type="project" value="UniProtKB-UniRule"/>
</dbReference>
<reference evidence="4" key="2">
    <citation type="submission" date="2018-06" db="EMBL/GenBank/DDBJ databases">
        <authorList>
            <consortium name="Pathogen Informatics"/>
        </authorList>
    </citation>
    <scope>NUCLEOTIDE SEQUENCE [LARGE SCALE GENOMIC DNA]</scope>
    <source>
        <strain evidence="4">NCTC10124</strain>
    </source>
</reference>
<gene>
    <name evidence="2" type="primary">MCYN0834</name>
    <name evidence="2" type="ORF">NCTC10124_00099</name>
    <name evidence="3" type="ORF">OIE46_00330</name>
</gene>
<dbReference type="Gene3D" id="3.30.1310.10">
    <property type="entry name" value="Nucleoid-associated protein YbaB-like domain"/>
    <property type="match status" value="1"/>
</dbReference>
<comment type="similarity">
    <text evidence="1">Belongs to the YbaB/EbfC family.</text>
</comment>
<evidence type="ECO:0000313" key="2">
    <source>
        <dbReference type="EMBL" id="SYV92382.1"/>
    </source>
</evidence>
<dbReference type="SUPFAM" id="SSF82607">
    <property type="entry name" value="YbaB-like"/>
    <property type="match status" value="1"/>
</dbReference>
<organism evidence="2 4">
    <name type="scientific">Mycoplasmopsis synoviae</name>
    <name type="common">Mycoplasma synoviae</name>
    <dbReference type="NCBI Taxonomy" id="2109"/>
    <lineage>
        <taxon>Bacteria</taxon>
        <taxon>Bacillati</taxon>
        <taxon>Mycoplasmatota</taxon>
        <taxon>Mycoplasmoidales</taxon>
        <taxon>Metamycoplasmataceae</taxon>
        <taxon>Mycoplasmopsis</taxon>
    </lineage>
</organism>
<dbReference type="GO" id="GO:0005737">
    <property type="term" value="C:cytoplasm"/>
    <property type="evidence" value="ECO:0007669"/>
    <property type="project" value="UniProtKB-UniRule"/>
</dbReference>
<evidence type="ECO:0000256" key="1">
    <source>
        <dbReference type="HAMAP-Rule" id="MF_00274"/>
    </source>
</evidence>
<evidence type="ECO:0000313" key="4">
    <source>
        <dbReference type="Proteomes" id="UP000259328"/>
    </source>
</evidence>
<comment type="subcellular location">
    <subcellularLocation>
        <location evidence="1">Cytoplasm</location>
        <location evidence="1">Nucleoid</location>
    </subcellularLocation>
</comment>
<dbReference type="GeneID" id="93529863"/>
<dbReference type="InterPro" id="IPR036894">
    <property type="entry name" value="YbaB-like_sf"/>
</dbReference>
<dbReference type="HAMAP" id="MF_00274">
    <property type="entry name" value="DNA_YbaB_EbfC"/>
    <property type="match status" value="1"/>
</dbReference>
<dbReference type="EMBL" id="CP107525">
    <property type="protein sequence ID" value="UZW64534.1"/>
    <property type="molecule type" value="Genomic_DNA"/>
</dbReference>
<name>A0A3B0P5Z5_MYCSY</name>
<reference evidence="2" key="1">
    <citation type="submission" date="2018-06" db="EMBL/GenBank/DDBJ databases">
        <authorList>
            <consortium name="Pathogen Informatics"/>
            <person name="Doyle S."/>
        </authorList>
    </citation>
    <scope>NUCLEOTIDE SEQUENCE</scope>
    <source>
        <strain evidence="2">NCTC10124</strain>
    </source>
</reference>
<protein>
    <recommendedName>
        <fullName evidence="1">Nucleoid-associated protein NCTC10124_00099</fullName>
    </recommendedName>
</protein>
<comment type="function">
    <text evidence="1">Binds to DNA and alters its conformation. May be involved in regulation of gene expression, nucleoid organization and DNA protection.</text>
</comment>
<dbReference type="Pfam" id="PF02575">
    <property type="entry name" value="YbaB_DNA_bd"/>
    <property type="match status" value="1"/>
</dbReference>
<dbReference type="GO" id="GO:0003677">
    <property type="term" value="F:DNA binding"/>
    <property type="evidence" value="ECO:0007669"/>
    <property type="project" value="UniProtKB-UniRule"/>
</dbReference>
<dbReference type="AlphaFoldDB" id="A0A3B0P5Z5"/>
<keyword evidence="1" id="KW-0963">Cytoplasm</keyword>
<dbReference type="Proteomes" id="UP001164481">
    <property type="component" value="Chromosome"/>
</dbReference>
<proteinExistence type="inferred from homology"/>
<dbReference type="NCBIfam" id="TIGR00103">
    <property type="entry name" value="DNA_YbaB_EbfC"/>
    <property type="match status" value="1"/>
</dbReference>
<accession>A0A3B0P5Z5</accession>
<keyword evidence="1" id="KW-0238">DNA-binding</keyword>
<dbReference type="Proteomes" id="UP000259328">
    <property type="component" value="Chromosome"/>
</dbReference>
<evidence type="ECO:0000313" key="3">
    <source>
        <dbReference type="EMBL" id="UZW64534.1"/>
    </source>
</evidence>